<dbReference type="GO" id="GO:0006261">
    <property type="term" value="P:DNA-templated DNA replication"/>
    <property type="evidence" value="ECO:0007669"/>
    <property type="project" value="TreeGrafter"/>
</dbReference>
<sequence length="336" mass="36530">MAPVFRDVVGHGPALRLLQAALERQRLAPAYLFSGPEGIGRRLAALRFIEALLGEERRTGAGLAGDGVLRRRLAAGNHPDVLLVEPTYSEKEHLVPVSEARAEGLRKKTLPLLRLEQIRRLSAFLAGRPVEARRVIVLIDGAEAMNEAAANALLKTLEEPGGGLLILLTTSPRRLLQTIVSRCHGVPFRPLTPQTMAQVLERLASAGAGSEAEAEAPLAPDPAPLLHLAAGSPGALLEHRRQWRELPEGLAAALETPPSGPRGALALARRISDELELDQQLWLLAWWQQQQWLAGDGSPAAASLVRRLDQLRLQLQGFVQPRLAWEVALLELNQQS</sequence>
<protein>
    <submittedName>
        <fullName evidence="1">DNA polymerase III subunit delta</fullName>
    </submittedName>
</protein>
<dbReference type="Pfam" id="PF13177">
    <property type="entry name" value="DNA_pol3_delta2"/>
    <property type="match status" value="1"/>
</dbReference>
<evidence type="ECO:0000313" key="2">
    <source>
        <dbReference type="Proteomes" id="UP000317990"/>
    </source>
</evidence>
<dbReference type="NCBIfam" id="NF005638">
    <property type="entry name" value="PRK07399.1"/>
    <property type="match status" value="1"/>
</dbReference>
<dbReference type="PANTHER" id="PTHR11669">
    <property type="entry name" value="REPLICATION FACTOR C / DNA POLYMERASE III GAMMA-TAU SUBUNIT"/>
    <property type="match status" value="1"/>
</dbReference>
<dbReference type="PANTHER" id="PTHR11669:SF8">
    <property type="entry name" value="DNA POLYMERASE III SUBUNIT DELTA"/>
    <property type="match status" value="1"/>
</dbReference>
<dbReference type="SUPFAM" id="SSF52540">
    <property type="entry name" value="P-loop containing nucleoside triphosphate hydrolases"/>
    <property type="match status" value="1"/>
</dbReference>
<organism evidence="1 2">
    <name type="scientific">Aphanocapsa feldmannii 277cV</name>
    <dbReference type="NCBI Taxonomy" id="2507553"/>
    <lineage>
        <taxon>Bacteria</taxon>
        <taxon>Bacillati</taxon>
        <taxon>Cyanobacteriota</taxon>
        <taxon>Cyanophyceae</taxon>
        <taxon>Oscillatoriophycideae</taxon>
        <taxon>Chroococcales</taxon>
        <taxon>Microcystaceae</taxon>
        <taxon>Aphanocapsa</taxon>
    </lineage>
</organism>
<evidence type="ECO:0000313" key="1">
    <source>
        <dbReference type="EMBL" id="TGG92320.1"/>
    </source>
</evidence>
<gene>
    <name evidence="1" type="ORF">ERJ67_06520</name>
</gene>
<name>A0A524RNF6_9CHRO</name>
<dbReference type="Proteomes" id="UP000317990">
    <property type="component" value="Unassembled WGS sequence"/>
</dbReference>
<comment type="caution">
    <text evidence="1">The sequence shown here is derived from an EMBL/GenBank/DDBJ whole genome shotgun (WGS) entry which is preliminary data.</text>
</comment>
<dbReference type="InterPro" id="IPR050238">
    <property type="entry name" value="DNA_Rep/Repair_Clamp_Loader"/>
</dbReference>
<dbReference type="InterPro" id="IPR027417">
    <property type="entry name" value="P-loop_NTPase"/>
</dbReference>
<dbReference type="EMBL" id="SRMO01000065">
    <property type="protein sequence ID" value="TGG92320.1"/>
    <property type="molecule type" value="Genomic_DNA"/>
</dbReference>
<accession>A0A524RNF6</accession>
<proteinExistence type="predicted"/>
<dbReference type="AlphaFoldDB" id="A0A524RNF6"/>
<dbReference type="Gene3D" id="3.40.50.300">
    <property type="entry name" value="P-loop containing nucleotide triphosphate hydrolases"/>
    <property type="match status" value="1"/>
</dbReference>
<reference evidence="1 2" key="1">
    <citation type="journal article" date="2019" name="mSystems">
        <title>Life at home and on the roam: Genomic adaptions reflect the dual lifestyle of an intracellular, facultative symbiont.</title>
        <authorList>
            <person name="Burgsdorf I."/>
        </authorList>
    </citation>
    <scope>NUCLEOTIDE SEQUENCE [LARGE SCALE GENOMIC DNA]</scope>
    <source>
        <strain evidence="1">277cV</strain>
    </source>
</reference>